<dbReference type="InterPro" id="IPR006595">
    <property type="entry name" value="CTLH_C"/>
</dbReference>
<dbReference type="VEuPathDB" id="FungiDB:B1J91_K03949g"/>
<evidence type="ECO:0000313" key="3">
    <source>
        <dbReference type="Proteomes" id="UP000054886"/>
    </source>
</evidence>
<comment type="caution">
    <text evidence="2">The sequence shown here is derived from an EMBL/GenBank/DDBJ whole genome shotgun (WGS) entry which is preliminary data.</text>
</comment>
<evidence type="ECO:0000313" key="2">
    <source>
        <dbReference type="EMBL" id="KTA96533.1"/>
    </source>
</evidence>
<feature type="compositionally biased region" description="Low complexity" evidence="1">
    <location>
        <begin position="426"/>
        <end position="443"/>
    </location>
</feature>
<dbReference type="VEuPathDB" id="FungiDB:GVI51_K03795"/>
<dbReference type="GO" id="GO:0043161">
    <property type="term" value="P:proteasome-mediated ubiquitin-dependent protein catabolic process"/>
    <property type="evidence" value="ECO:0007669"/>
    <property type="project" value="EnsemblFungi"/>
</dbReference>
<dbReference type="GO" id="GO:0007089">
    <property type="term" value="P:traversing start control point of mitotic cell cycle"/>
    <property type="evidence" value="ECO:0007669"/>
    <property type="project" value="EnsemblFungi"/>
</dbReference>
<gene>
    <name evidence="2" type="ORF">AO440_003422</name>
</gene>
<reference evidence="2 3" key="1">
    <citation type="submission" date="2015-10" db="EMBL/GenBank/DDBJ databases">
        <title>Draft genomes sequences of Candida glabrata isolates 1A, 1B, 2A, 2B, 3A and 3B.</title>
        <authorList>
            <person name="Haavelsrud O.E."/>
            <person name="Gaustad P."/>
        </authorList>
    </citation>
    <scope>NUCLEOTIDE SEQUENCE [LARGE SCALE GENOMIC DNA]</scope>
    <source>
        <strain evidence="2">910700640</strain>
    </source>
</reference>
<dbReference type="EMBL" id="LLZZ01000172">
    <property type="protein sequence ID" value="KTA96533.1"/>
    <property type="molecule type" value="Genomic_DNA"/>
</dbReference>
<dbReference type="AlphaFoldDB" id="A0A0W0DCS7"/>
<dbReference type="Pfam" id="PF10607">
    <property type="entry name" value="CTLH"/>
    <property type="match status" value="1"/>
</dbReference>
<feature type="compositionally biased region" description="Polar residues" evidence="1">
    <location>
        <begin position="64"/>
        <end position="85"/>
    </location>
</feature>
<dbReference type="VEuPathDB" id="FungiDB:GWK60_K03817"/>
<feature type="region of interest" description="Disordered" evidence="1">
    <location>
        <begin position="64"/>
        <end position="90"/>
    </location>
</feature>
<feature type="region of interest" description="Disordered" evidence="1">
    <location>
        <begin position="424"/>
        <end position="464"/>
    </location>
</feature>
<dbReference type="VEuPathDB" id="FungiDB:CAGL0K03949g"/>
<accession>A0A0W0DCS7</accession>
<feature type="region of interest" description="Disordered" evidence="1">
    <location>
        <begin position="1"/>
        <end position="22"/>
    </location>
</feature>
<organism evidence="2 3">
    <name type="scientific">Candida glabrata</name>
    <name type="common">Yeast</name>
    <name type="synonym">Torulopsis glabrata</name>
    <dbReference type="NCBI Taxonomy" id="5478"/>
    <lineage>
        <taxon>Eukaryota</taxon>
        <taxon>Fungi</taxon>
        <taxon>Dikarya</taxon>
        <taxon>Ascomycota</taxon>
        <taxon>Saccharomycotina</taxon>
        <taxon>Saccharomycetes</taxon>
        <taxon>Saccharomycetales</taxon>
        <taxon>Saccharomycetaceae</taxon>
        <taxon>Nakaseomyces</taxon>
    </lineage>
</organism>
<evidence type="ECO:0000256" key="1">
    <source>
        <dbReference type="SAM" id="MobiDB-lite"/>
    </source>
</evidence>
<feature type="compositionally biased region" description="Low complexity" evidence="1">
    <location>
        <begin position="12"/>
        <end position="22"/>
    </location>
</feature>
<sequence>MSDIRTDDNSSKSESLGRSSRISDGNKVYGNVTFSRDEWKGIVRKYAKLGEMYNNKSVGAFESTNSNLKGSTGTRLSSNPSTQAGTMDLPSVREPSIPKLLLNYFVTMAFEESSLRMAKELGYIQTNKDSIEFNSYYKIKERAHIIHLIKTGSISQAMDSISTVFGVEVLENSVDTDLSVFAADKRSQVVQNINSKNDKNSLSSSDESEVDTYGDDDIHFKLLLLNLIEMIRIQHIKIKSGEVTELDNKFILDLIAYSQEKLAMKAARNDKHMKELELTMTLLLFPMQSLVDKKESPKLPESLRNLYSLSLRSHVADIVNRKLLKYIVNSNLMRDSPGKEKFRDVSIIIDPRGYFLQSESMVNTNILKIKTKDEFKDDLYNDDRYKNNTKTFEKYKNEFQNEDGSNNSLTGSNSYWAETTEMLRRQSNTTSSSDNDQSSYSENDNNDSKNKKQTTHNASKNGLLKEDGNLSEFQFEPKLVQIMRLWAWTENQLHVNDIGIPRVEN</sequence>
<dbReference type="Proteomes" id="UP000054886">
    <property type="component" value="Unassembled WGS sequence"/>
</dbReference>
<dbReference type="GO" id="GO:0034657">
    <property type="term" value="C:GID complex"/>
    <property type="evidence" value="ECO:0007669"/>
    <property type="project" value="EnsemblFungi"/>
</dbReference>
<protein>
    <submittedName>
        <fullName evidence="2">Glucose-induced degradation protein 8</fullName>
    </submittedName>
</protein>
<dbReference type="SMART" id="SM00757">
    <property type="entry name" value="CRA"/>
    <property type="match status" value="1"/>
</dbReference>
<dbReference type="InterPro" id="IPR013144">
    <property type="entry name" value="CRA_dom"/>
</dbReference>
<name>A0A0W0DCS7_CANGB</name>
<dbReference type="InterPro" id="IPR024964">
    <property type="entry name" value="CTLH/CRA"/>
</dbReference>
<feature type="compositionally biased region" description="Basic and acidic residues" evidence="1">
    <location>
        <begin position="1"/>
        <end position="11"/>
    </location>
</feature>
<dbReference type="PROSITE" id="PS50897">
    <property type="entry name" value="CTLH"/>
    <property type="match status" value="1"/>
</dbReference>
<dbReference type="GO" id="GO:0045721">
    <property type="term" value="P:negative regulation of gluconeogenesis"/>
    <property type="evidence" value="ECO:0007669"/>
    <property type="project" value="EnsemblFungi"/>
</dbReference>
<dbReference type="SMART" id="SM00668">
    <property type="entry name" value="CTLH"/>
    <property type="match status" value="1"/>
</dbReference>
<proteinExistence type="predicted"/>